<dbReference type="InterPro" id="IPR036627">
    <property type="entry name" value="CobW-likC_sf"/>
</dbReference>
<dbReference type="InterPro" id="IPR051316">
    <property type="entry name" value="Zinc-reg_GTPase_activator"/>
</dbReference>
<evidence type="ECO:0000259" key="1">
    <source>
        <dbReference type="Pfam" id="PF02492"/>
    </source>
</evidence>
<dbReference type="EMBL" id="KE651166">
    <property type="protein sequence ID" value="EEB05899.1"/>
    <property type="molecule type" value="Genomic_DNA"/>
</dbReference>
<dbReference type="OMA" id="GHSHMDP"/>
<sequence length="391" mass="43406">MEDDECPELVFSDELEGAELDKKDKAVSSRVPITLLAGFLGSGKTSLLKDILVNGKGRKIAVLMNEVGETGELERSLMSDLGGEELYDEWINLANGCMCCTVKDNGVLALEKILSQKGRFDNIVIEASGVADPGALTKSFWIDEALGASVCLDGVVTVVDATNLDAVLRDEQSLGVAQIAQADYVVLNKVDLVTHERLERCRQVLRGINAVAIVEETTFGHVHDVGKLLDLQAYESESSLTNLSSWTSTLVSNKSCHHHQDESTEHDCEEKLHEHHHGHGQITTRTIPLPSSMSLDQLDKWEDWIRSILWRPLDDDYDETAKDAVLVYRSKAIFRMDDQTCRVLQGVRDVYEIVQPSVTPTDEFTLLQPNLVFIGKNVEFLSVPEELLRSS</sequence>
<dbReference type="eggNOG" id="KOG2743">
    <property type="taxonomic scope" value="Eukaryota"/>
</dbReference>
<dbReference type="AlphaFoldDB" id="B6JWZ8"/>
<dbReference type="STRING" id="402676.B6JWZ8"/>
<gene>
    <name evidence="3" type="primary">zng1</name>
    <name evidence="2" type="ORF">SJAG_00923</name>
</gene>
<dbReference type="GO" id="GO:0005737">
    <property type="term" value="C:cytoplasm"/>
    <property type="evidence" value="ECO:0000318"/>
    <property type="project" value="GO_Central"/>
</dbReference>
<evidence type="ECO:0000313" key="3">
    <source>
        <dbReference type="JaponicusDB" id="SJAG_00923"/>
    </source>
</evidence>
<dbReference type="RefSeq" id="XP_002172192.1">
    <property type="nucleotide sequence ID" value="XM_002172156.2"/>
</dbReference>
<organism evidence="2 4">
    <name type="scientific">Schizosaccharomyces japonicus (strain yFS275 / FY16936)</name>
    <name type="common">Fission yeast</name>
    <dbReference type="NCBI Taxonomy" id="402676"/>
    <lineage>
        <taxon>Eukaryota</taxon>
        <taxon>Fungi</taxon>
        <taxon>Dikarya</taxon>
        <taxon>Ascomycota</taxon>
        <taxon>Taphrinomycotina</taxon>
        <taxon>Schizosaccharomycetes</taxon>
        <taxon>Schizosaccharomycetales</taxon>
        <taxon>Schizosaccharomycetaceae</taxon>
        <taxon>Schizosaccharomyces</taxon>
    </lineage>
</organism>
<dbReference type="OrthoDB" id="258627at2759"/>
<proteinExistence type="predicted"/>
<keyword evidence="4" id="KW-1185">Reference proteome</keyword>
<name>B6JWZ8_SCHJY</name>
<dbReference type="JaponicusDB" id="SJAG_00923">
    <property type="gene designation" value="zng1"/>
</dbReference>
<accession>B6JWZ8</accession>
<dbReference type="CDD" id="cd03112">
    <property type="entry name" value="CobW-like"/>
    <property type="match status" value="1"/>
</dbReference>
<dbReference type="PANTHER" id="PTHR13748">
    <property type="entry name" value="COBW-RELATED"/>
    <property type="match status" value="1"/>
</dbReference>
<dbReference type="HOGENOM" id="CLU_017452_0_1_1"/>
<dbReference type="GeneID" id="7052015"/>
<evidence type="ECO:0000313" key="2">
    <source>
        <dbReference type="EMBL" id="EEB05899.1"/>
    </source>
</evidence>
<dbReference type="InterPro" id="IPR027417">
    <property type="entry name" value="P-loop_NTPase"/>
</dbReference>
<dbReference type="Proteomes" id="UP000001744">
    <property type="component" value="Unassembled WGS sequence"/>
</dbReference>
<dbReference type="VEuPathDB" id="FungiDB:SJAG_00923"/>
<dbReference type="PANTHER" id="PTHR13748:SF31">
    <property type="entry name" value="ZINC-REGULATED GTPASE METALLOPROTEIN ACTIVATOR 1A-RELATED"/>
    <property type="match status" value="1"/>
</dbReference>
<feature type="domain" description="CobW/HypB/UreG nucleotide-binding" evidence="1">
    <location>
        <begin position="32"/>
        <end position="212"/>
    </location>
</feature>
<dbReference type="InterPro" id="IPR003495">
    <property type="entry name" value="CobW/HypB/UreG_nucleotide-bd"/>
</dbReference>
<dbReference type="SUPFAM" id="SSF52540">
    <property type="entry name" value="P-loop containing nucleoside triphosphate hydrolases"/>
    <property type="match status" value="1"/>
</dbReference>
<evidence type="ECO:0000313" key="4">
    <source>
        <dbReference type="Proteomes" id="UP000001744"/>
    </source>
</evidence>
<protein>
    <submittedName>
        <fullName evidence="2">CobW/HypB/UreG nucleotide binding domain-containing protein</fullName>
    </submittedName>
</protein>
<reference evidence="2 4" key="1">
    <citation type="journal article" date="2011" name="Science">
        <title>Comparative functional genomics of the fission yeasts.</title>
        <authorList>
            <person name="Rhind N."/>
            <person name="Chen Z."/>
            <person name="Yassour M."/>
            <person name="Thompson D.A."/>
            <person name="Haas B.J."/>
            <person name="Habib N."/>
            <person name="Wapinski I."/>
            <person name="Roy S."/>
            <person name="Lin M.F."/>
            <person name="Heiman D.I."/>
            <person name="Young S.K."/>
            <person name="Furuya K."/>
            <person name="Guo Y."/>
            <person name="Pidoux A."/>
            <person name="Chen H.M."/>
            <person name="Robbertse B."/>
            <person name="Goldberg J.M."/>
            <person name="Aoki K."/>
            <person name="Bayne E.H."/>
            <person name="Berlin A.M."/>
            <person name="Desjardins C.A."/>
            <person name="Dobbs E."/>
            <person name="Dukaj L."/>
            <person name="Fan L."/>
            <person name="FitzGerald M.G."/>
            <person name="French C."/>
            <person name="Gujja S."/>
            <person name="Hansen K."/>
            <person name="Keifenheim D."/>
            <person name="Levin J.Z."/>
            <person name="Mosher R.A."/>
            <person name="Mueller C.A."/>
            <person name="Pfiffner J."/>
            <person name="Priest M."/>
            <person name="Russ C."/>
            <person name="Smialowska A."/>
            <person name="Swoboda P."/>
            <person name="Sykes S.M."/>
            <person name="Vaughn M."/>
            <person name="Vengrova S."/>
            <person name="Yoder R."/>
            <person name="Zeng Q."/>
            <person name="Allshire R."/>
            <person name="Baulcombe D."/>
            <person name="Birren B.W."/>
            <person name="Brown W."/>
            <person name="Ekwall K."/>
            <person name="Kellis M."/>
            <person name="Leatherwood J."/>
            <person name="Levin H."/>
            <person name="Margalit H."/>
            <person name="Martienssen R."/>
            <person name="Nieduszynski C.A."/>
            <person name="Spatafora J.W."/>
            <person name="Friedman N."/>
            <person name="Dalgaard J.Z."/>
            <person name="Baumann P."/>
            <person name="Niki H."/>
            <person name="Regev A."/>
            <person name="Nusbaum C."/>
        </authorList>
    </citation>
    <scope>NUCLEOTIDE SEQUENCE [LARGE SCALE GENOMIC DNA]</scope>
    <source>
        <strain evidence="4">yFS275 / FY16936</strain>
    </source>
</reference>
<dbReference type="Gene3D" id="3.30.1220.10">
    <property type="entry name" value="CobW-like, C-terminal domain"/>
    <property type="match status" value="1"/>
</dbReference>
<dbReference type="Gene3D" id="3.40.50.300">
    <property type="entry name" value="P-loop containing nucleotide triphosphate hydrolases"/>
    <property type="match status" value="1"/>
</dbReference>
<dbReference type="Pfam" id="PF02492">
    <property type="entry name" value="cobW"/>
    <property type="match status" value="1"/>
</dbReference>